<sequence>MAPCFQYLKVLLNSQDNGALPTSFANAIKSLPTGSDLYTAATCELPQEVQQQLNSILAGYVNVLPDRIKNELQSCCRCQKPTGVLNFLMEHKPSNTACMTAGALAITMFGYAMVRYVVAHIEKVQKEERAVFAQEQAGYKAKLTEKQIEYERKLTELERRFSASVEPKVEEVQDELVTQIGELNAEKNSAKGKIDQLEADRETMKGQILELLKAKIDQAEDAKSERNLLERVVTIVEAMAERQQGLVRTDELVAFITSVMTKIAEEIEDEGEVEEGSRKTPESLPSLHESENLEGAQDEMNDGSELTSGVVDEHHTATENLVDTLSQNRAFLEGNTTTENVSNWIHEQAPKIHRLFEACKADREHGDNVLAHIKKTFSEVVMKAQSEHLRKYHDEIINANDVRTALRFATQALLEQALVHNYPSKEDPLLADIKDVIEQAVVKTEEKTSTIDTLAEAQQSQLEAAPYDAQATSANTEEAPMQENEALSEEVALEAALADAASADCPHIYDVGDESPKSISSEWHEVESPLTDAHDSFGKQPDKSDISSDWDELDTNESEGWKGAVFDQ</sequence>
<dbReference type="RefSeq" id="XP_033581479.1">
    <property type="nucleotide sequence ID" value="XM_033724957.1"/>
</dbReference>
<evidence type="ECO:0000313" key="4">
    <source>
        <dbReference type="Proteomes" id="UP000504636"/>
    </source>
</evidence>
<evidence type="ECO:0000256" key="1">
    <source>
        <dbReference type="SAM" id="Coils"/>
    </source>
</evidence>
<reference evidence="5" key="2">
    <citation type="submission" date="2020-04" db="EMBL/GenBank/DDBJ databases">
        <authorList>
            <consortium name="NCBI Genome Project"/>
        </authorList>
    </citation>
    <scope>NUCLEOTIDE SEQUENCE</scope>
    <source>
        <strain evidence="5">CBS 304.34</strain>
    </source>
</reference>
<evidence type="ECO:0000313" key="3">
    <source>
        <dbReference type="EMBL" id="KAF2814515.1"/>
    </source>
</evidence>
<evidence type="ECO:0000313" key="5">
    <source>
        <dbReference type="RefSeq" id="XP_033581479.1"/>
    </source>
</evidence>
<feature type="region of interest" description="Disordered" evidence="2">
    <location>
        <begin position="513"/>
        <end position="568"/>
    </location>
</feature>
<dbReference type="OrthoDB" id="10414894at2759"/>
<feature type="coiled-coil region" evidence="1">
    <location>
        <begin position="140"/>
        <end position="232"/>
    </location>
</feature>
<reference evidence="5" key="3">
    <citation type="submission" date="2025-04" db="UniProtKB">
        <authorList>
            <consortium name="RefSeq"/>
        </authorList>
    </citation>
    <scope>IDENTIFICATION</scope>
    <source>
        <strain evidence="5">CBS 304.34</strain>
    </source>
</reference>
<dbReference type="Proteomes" id="UP000504636">
    <property type="component" value="Unplaced"/>
</dbReference>
<reference evidence="3 5" key="1">
    <citation type="journal article" date="2020" name="Stud. Mycol.">
        <title>101 Dothideomycetes genomes: a test case for predicting lifestyles and emergence of pathogens.</title>
        <authorList>
            <person name="Haridas S."/>
            <person name="Albert R."/>
            <person name="Binder M."/>
            <person name="Bloem J."/>
            <person name="Labutti K."/>
            <person name="Salamov A."/>
            <person name="Andreopoulos B."/>
            <person name="Baker S."/>
            <person name="Barry K."/>
            <person name="Bills G."/>
            <person name="Bluhm B."/>
            <person name="Cannon C."/>
            <person name="Castanera R."/>
            <person name="Culley D."/>
            <person name="Daum C."/>
            <person name="Ezra D."/>
            <person name="Gonzalez J."/>
            <person name="Henrissat B."/>
            <person name="Kuo A."/>
            <person name="Liang C."/>
            <person name="Lipzen A."/>
            <person name="Lutzoni F."/>
            <person name="Magnuson J."/>
            <person name="Mondo S."/>
            <person name="Nolan M."/>
            <person name="Ohm R."/>
            <person name="Pangilinan J."/>
            <person name="Park H.-J."/>
            <person name="Ramirez L."/>
            <person name="Alfaro M."/>
            <person name="Sun H."/>
            <person name="Tritt A."/>
            <person name="Yoshinaga Y."/>
            <person name="Zwiers L.-H."/>
            <person name="Turgeon B."/>
            <person name="Goodwin S."/>
            <person name="Spatafora J."/>
            <person name="Crous P."/>
            <person name="Grigoriev I."/>
        </authorList>
    </citation>
    <scope>NUCLEOTIDE SEQUENCE</scope>
    <source>
        <strain evidence="3 5">CBS 304.34</strain>
    </source>
</reference>
<gene>
    <name evidence="3 5" type="ORF">BDZ99DRAFT_515307</name>
</gene>
<dbReference type="AlphaFoldDB" id="A0A6A6Z2V3"/>
<evidence type="ECO:0000256" key="2">
    <source>
        <dbReference type="SAM" id="MobiDB-lite"/>
    </source>
</evidence>
<feature type="compositionally biased region" description="Basic and acidic residues" evidence="2">
    <location>
        <begin position="522"/>
        <end position="546"/>
    </location>
</feature>
<dbReference type="GeneID" id="54465850"/>
<keyword evidence="1" id="KW-0175">Coiled coil</keyword>
<organism evidence="3">
    <name type="scientific">Mytilinidion resinicola</name>
    <dbReference type="NCBI Taxonomy" id="574789"/>
    <lineage>
        <taxon>Eukaryota</taxon>
        <taxon>Fungi</taxon>
        <taxon>Dikarya</taxon>
        <taxon>Ascomycota</taxon>
        <taxon>Pezizomycotina</taxon>
        <taxon>Dothideomycetes</taxon>
        <taxon>Pleosporomycetidae</taxon>
        <taxon>Mytilinidiales</taxon>
        <taxon>Mytilinidiaceae</taxon>
        <taxon>Mytilinidion</taxon>
    </lineage>
</organism>
<keyword evidence="4" id="KW-1185">Reference proteome</keyword>
<feature type="region of interest" description="Disordered" evidence="2">
    <location>
        <begin position="461"/>
        <end position="483"/>
    </location>
</feature>
<dbReference type="EMBL" id="MU003694">
    <property type="protein sequence ID" value="KAF2814515.1"/>
    <property type="molecule type" value="Genomic_DNA"/>
</dbReference>
<name>A0A6A6Z2V3_9PEZI</name>
<feature type="compositionally biased region" description="Acidic residues" evidence="2">
    <location>
        <begin position="548"/>
        <end position="557"/>
    </location>
</feature>
<accession>A0A6A6Z2V3</accession>
<proteinExistence type="predicted"/>
<feature type="region of interest" description="Disordered" evidence="2">
    <location>
        <begin position="267"/>
        <end position="306"/>
    </location>
</feature>
<protein>
    <submittedName>
        <fullName evidence="3 5">Uncharacterized protein</fullName>
    </submittedName>
</protein>